<evidence type="ECO:0000313" key="9">
    <source>
        <dbReference type="Proteomes" id="UP001190925"/>
    </source>
</evidence>
<dbReference type="EC" id="2.7.13.3" evidence="2"/>
<dbReference type="Proteomes" id="UP001190925">
    <property type="component" value="Unassembled WGS sequence"/>
</dbReference>
<comment type="caution">
    <text evidence="8">The sequence shown here is derived from an EMBL/GenBank/DDBJ whole genome shotgun (WGS) entry which is preliminary data.</text>
</comment>
<evidence type="ECO:0000256" key="3">
    <source>
        <dbReference type="ARBA" id="ARBA00022553"/>
    </source>
</evidence>
<keyword evidence="3" id="KW-0597">Phosphoprotein</keyword>
<dbReference type="SMART" id="SM00387">
    <property type="entry name" value="HATPase_c"/>
    <property type="match status" value="1"/>
</dbReference>
<reference evidence="8 9" key="1">
    <citation type="journal article" date="2018" name="bioRxiv">
        <title>Evidence of independent acquisition and adaption of ultra-small bacteria to human hosts across the highly diverse yet reduced genomes of the phylum Saccharibacteria.</title>
        <authorList>
            <person name="McLean J.S."/>
            <person name="Bor B."/>
            <person name="To T.T."/>
            <person name="Liu Q."/>
            <person name="Kearns K.A."/>
            <person name="Solden L.M."/>
            <person name="Wrighton K.C."/>
            <person name="He X."/>
            <person name="Shi W."/>
        </authorList>
    </citation>
    <scope>NUCLEOTIDE SEQUENCE [LARGE SCALE GENOMIC DNA]</scope>
    <source>
        <strain evidence="8 9">TM7_CMJM_G6_1_HOT_870</strain>
    </source>
</reference>
<protein>
    <recommendedName>
        <fullName evidence="2">histidine kinase</fullName>
        <ecNumber evidence="2">2.7.13.3</ecNumber>
    </recommendedName>
</protein>
<evidence type="ECO:0000256" key="2">
    <source>
        <dbReference type="ARBA" id="ARBA00012438"/>
    </source>
</evidence>
<feature type="domain" description="Histidine kinase" evidence="7">
    <location>
        <begin position="32"/>
        <end position="249"/>
    </location>
</feature>
<dbReference type="PANTHER" id="PTHR43711:SF1">
    <property type="entry name" value="HISTIDINE KINASE 1"/>
    <property type="match status" value="1"/>
</dbReference>
<dbReference type="InterPro" id="IPR003661">
    <property type="entry name" value="HisK_dim/P_dom"/>
</dbReference>
<gene>
    <name evidence="8" type="primary">walK</name>
    <name evidence="8" type="ORF">G6CMJM_00019</name>
</gene>
<accession>A0ABY0FLE2</accession>
<evidence type="ECO:0000259" key="7">
    <source>
        <dbReference type="PROSITE" id="PS50109"/>
    </source>
</evidence>
<evidence type="ECO:0000256" key="5">
    <source>
        <dbReference type="ARBA" id="ARBA00022777"/>
    </source>
</evidence>
<evidence type="ECO:0000256" key="6">
    <source>
        <dbReference type="ARBA" id="ARBA00023012"/>
    </source>
</evidence>
<dbReference type="InterPro" id="IPR004358">
    <property type="entry name" value="Sig_transdc_His_kin-like_C"/>
</dbReference>
<keyword evidence="6" id="KW-0902">Two-component regulatory system</keyword>
<comment type="catalytic activity">
    <reaction evidence="1">
        <text>ATP + protein L-histidine = ADP + protein N-phospho-L-histidine.</text>
        <dbReference type="EC" id="2.7.13.3"/>
    </reaction>
</comment>
<dbReference type="Gene3D" id="3.30.565.10">
    <property type="entry name" value="Histidine kinase-like ATPase, C-terminal domain"/>
    <property type="match status" value="1"/>
</dbReference>
<dbReference type="CDD" id="cd00082">
    <property type="entry name" value="HisKA"/>
    <property type="match status" value="1"/>
</dbReference>
<dbReference type="EMBL" id="PRLK01000001">
    <property type="protein sequence ID" value="RYC72926.1"/>
    <property type="molecule type" value="Genomic_DNA"/>
</dbReference>
<dbReference type="PANTHER" id="PTHR43711">
    <property type="entry name" value="TWO-COMPONENT HISTIDINE KINASE"/>
    <property type="match status" value="1"/>
</dbReference>
<proteinExistence type="predicted"/>
<dbReference type="PRINTS" id="PR00344">
    <property type="entry name" value="BCTRLSENSOR"/>
</dbReference>
<evidence type="ECO:0000256" key="1">
    <source>
        <dbReference type="ARBA" id="ARBA00000085"/>
    </source>
</evidence>
<dbReference type="Gene3D" id="1.10.287.130">
    <property type="match status" value="1"/>
</dbReference>
<dbReference type="InterPro" id="IPR036890">
    <property type="entry name" value="HATPase_C_sf"/>
</dbReference>
<dbReference type="InterPro" id="IPR050736">
    <property type="entry name" value="Sensor_HK_Regulatory"/>
</dbReference>
<dbReference type="InterPro" id="IPR036097">
    <property type="entry name" value="HisK_dim/P_sf"/>
</dbReference>
<dbReference type="InterPro" id="IPR003594">
    <property type="entry name" value="HATPase_dom"/>
</dbReference>
<evidence type="ECO:0000313" key="8">
    <source>
        <dbReference type="EMBL" id="RYC72926.1"/>
    </source>
</evidence>
<name>A0ABY0FLE2_9BACT</name>
<dbReference type="Pfam" id="PF00512">
    <property type="entry name" value="HisKA"/>
    <property type="match status" value="1"/>
</dbReference>
<dbReference type="InterPro" id="IPR005467">
    <property type="entry name" value="His_kinase_dom"/>
</dbReference>
<dbReference type="SUPFAM" id="SSF47384">
    <property type="entry name" value="Homodimeric domain of signal transducing histidine kinase"/>
    <property type="match status" value="1"/>
</dbReference>
<dbReference type="PROSITE" id="PS50109">
    <property type="entry name" value="HIS_KIN"/>
    <property type="match status" value="1"/>
</dbReference>
<evidence type="ECO:0000256" key="4">
    <source>
        <dbReference type="ARBA" id="ARBA00022679"/>
    </source>
</evidence>
<keyword evidence="4 8" id="KW-0808">Transferase</keyword>
<dbReference type="Pfam" id="PF02518">
    <property type="entry name" value="HATPase_c"/>
    <property type="match status" value="1"/>
</dbReference>
<dbReference type="GO" id="GO:0004673">
    <property type="term" value="F:protein histidine kinase activity"/>
    <property type="evidence" value="ECO:0007669"/>
    <property type="project" value="UniProtKB-EC"/>
</dbReference>
<keyword evidence="5 8" id="KW-0418">Kinase</keyword>
<organism evidence="8 9">
    <name type="scientific">Candidatus Nanogingivalis gingivitcus</name>
    <dbReference type="NCBI Taxonomy" id="2171992"/>
    <lineage>
        <taxon>Bacteria</taxon>
        <taxon>Candidatus Saccharimonadota</taxon>
        <taxon>Candidatus Nanosyncoccalia</taxon>
        <taxon>Candidatus Nanogingivales</taxon>
        <taxon>Candidatus Nanogingivalaceae</taxon>
        <taxon>Candidatus Nanogingivalis</taxon>
    </lineage>
</organism>
<dbReference type="SMART" id="SM00388">
    <property type="entry name" value="HisKA"/>
    <property type="match status" value="1"/>
</dbReference>
<reference evidence="8 9" key="2">
    <citation type="journal article" date="2020" name="Cell Rep.">
        <title>Acquisition and Adaptation of Ultra-small Parasitic Reduced Genome Bacteria to Mammalian Hosts.</title>
        <authorList>
            <person name="McLean J.S."/>
            <person name="Bor B."/>
            <person name="Kerns K.A."/>
            <person name="Liu Q."/>
            <person name="To T.T."/>
            <person name="Solden L."/>
            <person name="Hendrickson E.L."/>
            <person name="Wrighton K."/>
            <person name="Shi W."/>
            <person name="He X."/>
        </authorList>
    </citation>
    <scope>NUCLEOTIDE SEQUENCE [LARGE SCALE GENOMIC DNA]</scope>
    <source>
        <strain evidence="8 9">TM7_CMJM_G6_1_HOT_870</strain>
    </source>
</reference>
<dbReference type="SUPFAM" id="SSF55874">
    <property type="entry name" value="ATPase domain of HSP90 chaperone/DNA topoisomerase II/histidine kinase"/>
    <property type="match status" value="1"/>
</dbReference>
<sequence length="249" mass="28200">MGSGICSLIILISHKNHKEDKDKIIKDDFLSIASHQLRTPLTSIKGYLSMLLEGDAGEVNDLQKRFLMEAFNSSERMVRIIGDFLGVSRVQSGKFELQKEEGDLAKIIDEELIVLQEIAKTRNIKIKFNKKHKKIIFSADFSKLRQVIMNMIDNAIFYSEKDSEITIEVGEDKKYAYFKVTDSGIGVPATQQGKLFTKFYRGSNAQKKRPDGTGVGLYLSKKIIDEHNGEIIFYSQEGKGSTFGFKIKK</sequence>
<keyword evidence="9" id="KW-1185">Reference proteome</keyword>